<organism evidence="1 2">
    <name type="scientific">Colletotrichum sojae</name>
    <dbReference type="NCBI Taxonomy" id="2175907"/>
    <lineage>
        <taxon>Eukaryota</taxon>
        <taxon>Fungi</taxon>
        <taxon>Dikarya</taxon>
        <taxon>Ascomycota</taxon>
        <taxon>Pezizomycotina</taxon>
        <taxon>Sordariomycetes</taxon>
        <taxon>Hypocreomycetidae</taxon>
        <taxon>Glomerellales</taxon>
        <taxon>Glomerellaceae</taxon>
        <taxon>Colletotrichum</taxon>
        <taxon>Colletotrichum orchidearum species complex</taxon>
    </lineage>
</organism>
<comment type="caution">
    <text evidence="1">The sequence shown here is derived from an EMBL/GenBank/DDBJ whole genome shotgun (WGS) entry which is preliminary data.</text>
</comment>
<sequence>MTVTGNGVATFKDMIFVQPVNHQVLSDKAFLLSQDDIQTLQGAFDLADSRIPVSHYACPRTQSLSVDFGHRLESIRRCLEMELPDTSSLVNELGQVMKKLRRCILDEARYRELNASLQLLFRDHYASKYLDHRSRDLEGSAAKTYRRASARVRLTMRHAQDLSTTAPEFTTVSELMRAFDEELAKRGLPDNSWELWYLEWDEEAGLYDTPAYVALERLASLWYDTPWFLVDVMREGTKSTELEDYTDRAWRGNFTFLAWDDVQVLKYRLHGPEDDALMELVLLRMMQKIKEDELR</sequence>
<evidence type="ECO:0000313" key="1">
    <source>
        <dbReference type="EMBL" id="KAF6804780.1"/>
    </source>
</evidence>
<dbReference type="Proteomes" id="UP000652219">
    <property type="component" value="Unassembled WGS sequence"/>
</dbReference>
<accession>A0A8H6J262</accession>
<proteinExistence type="predicted"/>
<name>A0A8H6J262_9PEZI</name>
<evidence type="ECO:0000313" key="2">
    <source>
        <dbReference type="Proteomes" id="UP000652219"/>
    </source>
</evidence>
<reference evidence="1 2" key="1">
    <citation type="journal article" date="2020" name="Phytopathology">
        <title>Genome Sequence Resources of Colletotrichum truncatum, C. plurivorum, C. musicola, and C. sojae: Four Species Pathogenic to Soybean (Glycine max).</title>
        <authorList>
            <person name="Rogerio F."/>
            <person name="Boufleur T.R."/>
            <person name="Ciampi-Guillardi M."/>
            <person name="Sukno S.A."/>
            <person name="Thon M.R."/>
            <person name="Massola Junior N.S."/>
            <person name="Baroncelli R."/>
        </authorList>
    </citation>
    <scope>NUCLEOTIDE SEQUENCE [LARGE SCALE GENOMIC DNA]</scope>
    <source>
        <strain evidence="1 2">LFN0009</strain>
    </source>
</reference>
<dbReference type="EMBL" id="WIGN01000199">
    <property type="protein sequence ID" value="KAF6804780.1"/>
    <property type="molecule type" value="Genomic_DNA"/>
</dbReference>
<keyword evidence="2" id="KW-1185">Reference proteome</keyword>
<protein>
    <submittedName>
        <fullName evidence="1">Uncharacterized protein</fullName>
    </submittedName>
</protein>
<gene>
    <name evidence="1" type="ORF">CSOJ01_09933</name>
</gene>
<dbReference type="AlphaFoldDB" id="A0A8H6J262"/>